<reference evidence="1" key="1">
    <citation type="journal article" date="2014" name="Genome Biol. Evol.">
        <title>Pangenome evidence for extensive interdomain horizontal transfer affecting lineage core and shell genes in uncultured planktonic thaumarchaeota and euryarchaeota.</title>
        <authorList>
            <person name="Deschamps P."/>
            <person name="Zivanovic Y."/>
            <person name="Moreira D."/>
            <person name="Rodriguez-Valera F."/>
            <person name="Lopez-Garcia P."/>
        </authorList>
    </citation>
    <scope>NUCLEOTIDE SEQUENCE</scope>
</reference>
<protein>
    <submittedName>
        <fullName evidence="1">Uncharacterized protein</fullName>
    </submittedName>
</protein>
<organism evidence="1">
    <name type="scientific">uncultured marine group II/III euryarchaeote KM3_98_F04</name>
    <dbReference type="NCBI Taxonomy" id="1456548"/>
    <lineage>
        <taxon>Archaea</taxon>
        <taxon>Methanobacteriati</taxon>
        <taxon>Methanobacteriota</taxon>
        <taxon>environmental samples</taxon>
    </lineage>
</organism>
<dbReference type="AlphaFoldDB" id="A0A075HXW1"/>
<accession>A0A075HXW1</accession>
<dbReference type="EMBL" id="KF901185">
    <property type="protein sequence ID" value="AIF21226.1"/>
    <property type="molecule type" value="Genomic_DNA"/>
</dbReference>
<proteinExistence type="predicted"/>
<sequence>MKYTEFVFRSVPVHPATPFIESIHQYPPLKYIMADEVDEGQPRDDEDADARFQRLVEEAGERAAAQAEKDMAMSADELIEDFALGIMRVCDDNLRMYREALGDDYPEGDHIDLDVLHQSCHELFFSLSTKEDAMEAVERWVDHERWCVRALAQGAKHLLEHGSFNYGPTTGEEYDEDADLDDDDLDEFCSFAGNVN</sequence>
<name>A0A075HXW1_9EURY</name>
<evidence type="ECO:0000313" key="1">
    <source>
        <dbReference type="EMBL" id="AIF21226.1"/>
    </source>
</evidence>